<protein>
    <submittedName>
        <fullName evidence="2">Uncharacterized protein</fullName>
    </submittedName>
</protein>
<name>A0A6L8LRJ2_9VIBR</name>
<evidence type="ECO:0000313" key="2">
    <source>
        <dbReference type="EMBL" id="MYM57746.1"/>
    </source>
</evidence>
<keyword evidence="1" id="KW-0732">Signal</keyword>
<feature type="chain" id="PRO_5026977537" evidence="1">
    <location>
        <begin position="20"/>
        <end position="110"/>
    </location>
</feature>
<evidence type="ECO:0000313" key="3">
    <source>
        <dbReference type="Proteomes" id="UP000478571"/>
    </source>
</evidence>
<evidence type="ECO:0000256" key="1">
    <source>
        <dbReference type="SAM" id="SignalP"/>
    </source>
</evidence>
<organism evidence="2 3">
    <name type="scientific">Vibrio tetraodonis subsp. pristinus</name>
    <dbReference type="NCBI Taxonomy" id="2695891"/>
    <lineage>
        <taxon>Bacteria</taxon>
        <taxon>Pseudomonadati</taxon>
        <taxon>Pseudomonadota</taxon>
        <taxon>Gammaproteobacteria</taxon>
        <taxon>Vibrionales</taxon>
        <taxon>Vibrionaceae</taxon>
        <taxon>Vibrio</taxon>
    </lineage>
</organism>
<sequence length="110" mass="12358">MKLKLLPLILTLISTFSFADGCENWGCESTIEMLYTTVNGDIYIGTPLDERKANCSPISNVYFTLNPQSNNAAQVYSSLLSAYMSDKKIVLRIKEGHPKCELEYVQLKSK</sequence>
<dbReference type="RefSeq" id="WP_160926094.1">
    <property type="nucleotide sequence ID" value="NZ_WWEU01000001.1"/>
</dbReference>
<accession>A0A6L8LRJ2</accession>
<feature type="signal peptide" evidence="1">
    <location>
        <begin position="1"/>
        <end position="19"/>
    </location>
</feature>
<gene>
    <name evidence="2" type="ORF">GTG28_00670</name>
</gene>
<reference evidence="2 3" key="1">
    <citation type="submission" date="2020-01" db="EMBL/GenBank/DDBJ databases">
        <title>Draft Genome Sequence of Vibrio sp. strain OCN044, Isolated from a Healthy Coral at Palmyra Atoll.</title>
        <authorList>
            <person name="Videau P."/>
            <person name="Loughran R."/>
            <person name="Esquivel A."/>
            <person name="Deadmond M."/>
            <person name="Paddock B.E."/>
            <person name="Saw J.H."/>
            <person name="Ushijima B."/>
        </authorList>
    </citation>
    <scope>NUCLEOTIDE SEQUENCE [LARGE SCALE GENOMIC DNA]</scope>
    <source>
        <strain evidence="2 3">OCN044</strain>
    </source>
</reference>
<keyword evidence="3" id="KW-1185">Reference proteome</keyword>
<comment type="caution">
    <text evidence="2">The sequence shown here is derived from an EMBL/GenBank/DDBJ whole genome shotgun (WGS) entry which is preliminary data.</text>
</comment>
<proteinExistence type="predicted"/>
<dbReference type="Proteomes" id="UP000478571">
    <property type="component" value="Unassembled WGS sequence"/>
</dbReference>
<dbReference type="AlphaFoldDB" id="A0A6L8LRJ2"/>
<dbReference type="EMBL" id="WWEU01000001">
    <property type="protein sequence ID" value="MYM57746.1"/>
    <property type="molecule type" value="Genomic_DNA"/>
</dbReference>